<comment type="catalytic activity">
    <reaction evidence="6">
        <text>N-acetyl-alpha-D-glucosamine 1-phosphate + UTP + H(+) = UDP-N-acetyl-alpha-D-glucosamine + diphosphate</text>
        <dbReference type="Rhea" id="RHEA:13509"/>
        <dbReference type="ChEBI" id="CHEBI:15378"/>
        <dbReference type="ChEBI" id="CHEBI:33019"/>
        <dbReference type="ChEBI" id="CHEBI:46398"/>
        <dbReference type="ChEBI" id="CHEBI:57705"/>
        <dbReference type="ChEBI" id="CHEBI:57776"/>
        <dbReference type="EC" id="2.7.7.23"/>
    </reaction>
</comment>
<proteinExistence type="inferred from homology"/>
<evidence type="ECO:0000256" key="5">
    <source>
        <dbReference type="ARBA" id="ARBA00022695"/>
    </source>
</evidence>
<dbReference type="PANTHER" id="PTHR11952">
    <property type="entry name" value="UDP- GLUCOSE PYROPHOSPHORYLASE"/>
    <property type="match status" value="1"/>
</dbReference>
<accession>A0A9P0PG91</accession>
<evidence type="ECO:0000256" key="2">
    <source>
        <dbReference type="ARBA" id="ARBA00010401"/>
    </source>
</evidence>
<dbReference type="GO" id="GO:0003977">
    <property type="term" value="F:UDP-N-acetylglucosamine diphosphorylase activity"/>
    <property type="evidence" value="ECO:0007669"/>
    <property type="project" value="UniProtKB-EC"/>
</dbReference>
<evidence type="ECO:0000256" key="4">
    <source>
        <dbReference type="ARBA" id="ARBA00022679"/>
    </source>
</evidence>
<sequence length="526" mass="58958">MPWHIYKANDHEIPHSLSTLTRAFIVVPVPVVPVLPQTMARLQVIERTLNDYGQTHLLSFWKELDPEHQEALLRQLQCIDFKEANRLFTRAQQAAKEEVAKLDDRIKPIPPELFEAMDKMDTSVLESYRKLGLKEISEGHVAVLLLSGGQGTRLGVEYPKGMYSVGLPSGKTLFQIQAERIRRLCNLAKQETGKSGKICWYIMTNNTTTEVISKFLEDHKYFGLNQQDVRLFEQGMIPCFDFDGKLILDQKHIVTLSPDGNGGVYRALKESGMLEDMKSRGVKYVHGHSVDNILIKVADPVFVGYCVSKQADCGAKVVSKNGPNEAVGVVCQVDGKFQVVEYSEITEKTANLRDKSGNLVFNAGNICNHFFTTEFLERVANEHDADIKLHIAKKKVPYVNDKGIRVKPTEPNGIKIEKFIFDVFPYSRKFVTLEVPRSSEFSALKNADDAGKDCPSTSRSDLLALHKLYIESADGKVQDADVEISPLLSYAGENLETKVKGKTFTTQTVLISDAEKEESIRMNNGV</sequence>
<dbReference type="InterPro" id="IPR029044">
    <property type="entry name" value="Nucleotide-diphossugar_trans"/>
</dbReference>
<organism evidence="7 8">
    <name type="scientific">Acanthoscelides obtectus</name>
    <name type="common">Bean weevil</name>
    <name type="synonym">Bruchus obtectus</name>
    <dbReference type="NCBI Taxonomy" id="200917"/>
    <lineage>
        <taxon>Eukaryota</taxon>
        <taxon>Metazoa</taxon>
        <taxon>Ecdysozoa</taxon>
        <taxon>Arthropoda</taxon>
        <taxon>Hexapoda</taxon>
        <taxon>Insecta</taxon>
        <taxon>Pterygota</taxon>
        <taxon>Neoptera</taxon>
        <taxon>Endopterygota</taxon>
        <taxon>Coleoptera</taxon>
        <taxon>Polyphaga</taxon>
        <taxon>Cucujiformia</taxon>
        <taxon>Chrysomeloidea</taxon>
        <taxon>Chrysomelidae</taxon>
        <taxon>Bruchinae</taxon>
        <taxon>Bruchini</taxon>
        <taxon>Acanthoscelides</taxon>
    </lineage>
</organism>
<keyword evidence="4" id="KW-0808">Transferase</keyword>
<dbReference type="Proteomes" id="UP001152888">
    <property type="component" value="Unassembled WGS sequence"/>
</dbReference>
<comment type="pathway">
    <text evidence="1">Nucleotide-sugar biosynthesis; UDP-N-acetyl-alpha-D-glucosamine biosynthesis; UDP-N-acetyl-alpha-D-glucosamine from N-acetyl-alpha-D-glucosamine 1-phosphate: step 1/1.</text>
</comment>
<dbReference type="EC" id="2.7.7.23" evidence="3"/>
<dbReference type="AlphaFoldDB" id="A0A9P0PG91"/>
<dbReference type="PANTHER" id="PTHR11952:SF2">
    <property type="entry name" value="LD24639P"/>
    <property type="match status" value="1"/>
</dbReference>
<evidence type="ECO:0000313" key="8">
    <source>
        <dbReference type="Proteomes" id="UP001152888"/>
    </source>
</evidence>
<dbReference type="OrthoDB" id="532420at2759"/>
<evidence type="ECO:0000313" key="7">
    <source>
        <dbReference type="EMBL" id="CAH1982777.1"/>
    </source>
</evidence>
<protein>
    <recommendedName>
        <fullName evidence="3">UDP-N-acetylglucosamine diphosphorylase</fullName>
        <ecNumber evidence="3">2.7.7.23</ecNumber>
    </recommendedName>
</protein>
<dbReference type="InterPro" id="IPR039741">
    <property type="entry name" value="UDP-sugar_pyrophosphorylase"/>
</dbReference>
<dbReference type="SUPFAM" id="SSF53448">
    <property type="entry name" value="Nucleotide-diphospho-sugar transferases"/>
    <property type="match status" value="1"/>
</dbReference>
<dbReference type="FunFam" id="3.90.550.10:FF:000075">
    <property type="entry name" value="Probable UDP-N-acetylglucosamine pyrophosphorylase"/>
    <property type="match status" value="1"/>
</dbReference>
<dbReference type="CDD" id="cd04193">
    <property type="entry name" value="UDPGlcNAc_PPase"/>
    <property type="match status" value="1"/>
</dbReference>
<dbReference type="Pfam" id="PF01704">
    <property type="entry name" value="UDPGP"/>
    <property type="match status" value="1"/>
</dbReference>
<dbReference type="InterPro" id="IPR002618">
    <property type="entry name" value="UDPGP_fam"/>
</dbReference>
<evidence type="ECO:0000256" key="1">
    <source>
        <dbReference type="ARBA" id="ARBA00005208"/>
    </source>
</evidence>
<evidence type="ECO:0000256" key="6">
    <source>
        <dbReference type="ARBA" id="ARBA00048493"/>
    </source>
</evidence>
<keyword evidence="8" id="KW-1185">Reference proteome</keyword>
<evidence type="ECO:0000256" key="3">
    <source>
        <dbReference type="ARBA" id="ARBA00012457"/>
    </source>
</evidence>
<comment type="similarity">
    <text evidence="2">Belongs to the UDPGP type 1 family.</text>
</comment>
<keyword evidence="5" id="KW-0548">Nucleotidyltransferase</keyword>
<dbReference type="GO" id="GO:0006048">
    <property type="term" value="P:UDP-N-acetylglucosamine biosynthetic process"/>
    <property type="evidence" value="ECO:0007669"/>
    <property type="project" value="TreeGrafter"/>
</dbReference>
<dbReference type="Gene3D" id="3.90.550.10">
    <property type="entry name" value="Spore Coat Polysaccharide Biosynthesis Protein SpsA, Chain A"/>
    <property type="match status" value="1"/>
</dbReference>
<gene>
    <name evidence="7" type="ORF">ACAOBT_LOCUS15209</name>
</gene>
<comment type="caution">
    <text evidence="7">The sequence shown here is derived from an EMBL/GenBank/DDBJ whole genome shotgun (WGS) entry which is preliminary data.</text>
</comment>
<reference evidence="7" key="1">
    <citation type="submission" date="2022-03" db="EMBL/GenBank/DDBJ databases">
        <authorList>
            <person name="Sayadi A."/>
        </authorList>
    </citation>
    <scope>NUCLEOTIDE SEQUENCE</scope>
</reference>
<dbReference type="EMBL" id="CAKOFQ010006927">
    <property type="protein sequence ID" value="CAH1982777.1"/>
    <property type="molecule type" value="Genomic_DNA"/>
</dbReference>
<name>A0A9P0PG91_ACAOB</name>